<accession>A0A9P7YN67</accession>
<dbReference type="Gene3D" id="3.40.50.300">
    <property type="entry name" value="P-loop containing nucleotide triphosphate hydrolases"/>
    <property type="match status" value="1"/>
</dbReference>
<gene>
    <name evidence="1" type="ORF">BJ875DRAFT_503157</name>
</gene>
<dbReference type="InterPro" id="IPR027417">
    <property type="entry name" value="P-loop_NTPase"/>
</dbReference>
<evidence type="ECO:0008006" key="3">
    <source>
        <dbReference type="Google" id="ProtNLM"/>
    </source>
</evidence>
<keyword evidence="2" id="KW-1185">Reference proteome</keyword>
<dbReference type="AlphaFoldDB" id="A0A9P7YN67"/>
<evidence type="ECO:0000313" key="2">
    <source>
        <dbReference type="Proteomes" id="UP000824998"/>
    </source>
</evidence>
<reference evidence="1" key="1">
    <citation type="journal article" date="2021" name="IMA Fungus">
        <title>Genomic characterization of three marine fungi, including Emericellopsis atlantica sp. nov. with signatures of a generalist lifestyle and marine biomass degradation.</title>
        <authorList>
            <person name="Hagestad O.C."/>
            <person name="Hou L."/>
            <person name="Andersen J.H."/>
            <person name="Hansen E.H."/>
            <person name="Altermark B."/>
            <person name="Li C."/>
            <person name="Kuhnert E."/>
            <person name="Cox R.J."/>
            <person name="Crous P.W."/>
            <person name="Spatafora J.W."/>
            <person name="Lail K."/>
            <person name="Amirebrahimi M."/>
            <person name="Lipzen A."/>
            <person name="Pangilinan J."/>
            <person name="Andreopoulos W."/>
            <person name="Hayes R.D."/>
            <person name="Ng V."/>
            <person name="Grigoriev I.V."/>
            <person name="Jackson S.A."/>
            <person name="Sutton T.D.S."/>
            <person name="Dobson A.D.W."/>
            <person name="Rama T."/>
        </authorList>
    </citation>
    <scope>NUCLEOTIDE SEQUENCE</scope>
    <source>
        <strain evidence="1">TRa018bII</strain>
    </source>
</reference>
<dbReference type="OrthoDB" id="2316594at2759"/>
<dbReference type="Proteomes" id="UP000824998">
    <property type="component" value="Unassembled WGS sequence"/>
</dbReference>
<name>A0A9P7YN67_9HELO</name>
<comment type="caution">
    <text evidence="1">The sequence shown here is derived from an EMBL/GenBank/DDBJ whole genome shotgun (WGS) entry which is preliminary data.</text>
</comment>
<proteinExistence type="predicted"/>
<organism evidence="1 2">
    <name type="scientific">Amylocarpus encephaloides</name>
    <dbReference type="NCBI Taxonomy" id="45428"/>
    <lineage>
        <taxon>Eukaryota</taxon>
        <taxon>Fungi</taxon>
        <taxon>Dikarya</taxon>
        <taxon>Ascomycota</taxon>
        <taxon>Pezizomycotina</taxon>
        <taxon>Leotiomycetes</taxon>
        <taxon>Helotiales</taxon>
        <taxon>Helotiales incertae sedis</taxon>
        <taxon>Amylocarpus</taxon>
    </lineage>
</organism>
<dbReference type="EMBL" id="MU251400">
    <property type="protein sequence ID" value="KAG9236754.1"/>
    <property type="molecule type" value="Genomic_DNA"/>
</dbReference>
<protein>
    <recommendedName>
        <fullName evidence="3">Zona occludens toxin N-terminal domain-containing protein</fullName>
    </recommendedName>
</protein>
<dbReference type="SUPFAM" id="SSF52540">
    <property type="entry name" value="P-loop containing nucleoside triphosphate hydrolases"/>
    <property type="match status" value="1"/>
</dbReference>
<sequence length="497" mass="54439">MLLSQDPKAQELREAVAAPMFTFEVLQHIKSDAPTNAISPIPQYGLLAGLVQDPKNDSLQEENSSEPIDRRLFFNISSPSSTFICGSQGSGKSHTLSCMLENALFPSDVSKLPHPLAGIVFHYDTFISDVRGSPCEAAFLASNQDIKVKVLCAPTNVATIKKIYDGMGVEIIPLRIGQKHLNTKRMLDLMAVKQDDGLLPLYLYKVKSILREMRLEQQEKMSRRVLSEATFDYGSFKRRILGSHLTPAQVAPLEQRLETLESFMPPQQVISFGVRGNSSTQGLGCDWTPKANFVGQPGHLTIVDLSCPCMSPQDACALFNICLGIFMEQGLKVGLVVALDEAHKYMDTSAEASSLTETLLSTVRLQRHLGTRIIVSTQEPTVSPALIDLSSVTIVHRFTSPTWLKTLEEHLAGASSILLEEENDSETKTKGNVAKKIFSEIVKLRVGEALLFSPSAVVELETAEDGSRQLKGMGGGYLKIRTRARLTTDGGKSEMAS</sequence>
<evidence type="ECO:0000313" key="1">
    <source>
        <dbReference type="EMBL" id="KAG9236754.1"/>
    </source>
</evidence>